<protein>
    <submittedName>
        <fullName evidence="1">Uncharacterized protein</fullName>
    </submittedName>
</protein>
<gene>
    <name evidence="1" type="ORF">QFC20_000197</name>
</gene>
<comment type="caution">
    <text evidence="1">The sequence shown here is derived from an EMBL/GenBank/DDBJ whole genome shotgun (WGS) entry which is preliminary data.</text>
</comment>
<dbReference type="Proteomes" id="UP001230649">
    <property type="component" value="Unassembled WGS sequence"/>
</dbReference>
<reference evidence="1" key="1">
    <citation type="submission" date="2023-04" db="EMBL/GenBank/DDBJ databases">
        <title>Draft Genome sequencing of Naganishia species isolated from polar environments using Oxford Nanopore Technology.</title>
        <authorList>
            <person name="Leo P."/>
            <person name="Venkateswaran K."/>
        </authorList>
    </citation>
    <scope>NUCLEOTIDE SEQUENCE</scope>
    <source>
        <strain evidence="1">MNA-CCFEE 5262</strain>
    </source>
</reference>
<evidence type="ECO:0000313" key="1">
    <source>
        <dbReference type="EMBL" id="KAJ9117916.1"/>
    </source>
</evidence>
<sequence>MPSKRPTDEAEAGPSMSAIADYDLPKTTVTKIAKSAFGDQTIKFQQDVFLALQKSATVYINYIASAAQEHADAVNRKTLNPQDIILATTEHLSGIGGDMNAANELREVLEDELQAFRENQTALKAAKAAGGPYTGPKRGFPGRGKNAAAALESELLDDEEEMPLDEPADGPDEANVQIGNGHDDQDGEDSEVEEEDEVDHELAEDLEDEEEEDGEDIAAHDIAAHQVDNGVVPGSDDEPREDDDTEMS</sequence>
<accession>A0ACC2X3D2</accession>
<organism evidence="1 2">
    <name type="scientific">Naganishia adeliensis</name>
    <dbReference type="NCBI Taxonomy" id="92952"/>
    <lineage>
        <taxon>Eukaryota</taxon>
        <taxon>Fungi</taxon>
        <taxon>Dikarya</taxon>
        <taxon>Basidiomycota</taxon>
        <taxon>Agaricomycotina</taxon>
        <taxon>Tremellomycetes</taxon>
        <taxon>Filobasidiales</taxon>
        <taxon>Filobasidiaceae</taxon>
        <taxon>Naganishia</taxon>
    </lineage>
</organism>
<dbReference type="EMBL" id="JASBWS010000001">
    <property type="protein sequence ID" value="KAJ9117916.1"/>
    <property type="molecule type" value="Genomic_DNA"/>
</dbReference>
<keyword evidence="2" id="KW-1185">Reference proteome</keyword>
<proteinExistence type="predicted"/>
<name>A0ACC2X3D2_9TREE</name>
<evidence type="ECO:0000313" key="2">
    <source>
        <dbReference type="Proteomes" id="UP001230649"/>
    </source>
</evidence>